<accession>S5TLF3</accession>
<dbReference type="HOGENOM" id="CLU_1666465_0_0_11"/>
<dbReference type="eggNOG" id="ENOG5032AFQ">
    <property type="taxonomic scope" value="Bacteria"/>
</dbReference>
<feature type="transmembrane region" description="Helical" evidence="1">
    <location>
        <begin position="12"/>
        <end position="34"/>
    </location>
</feature>
<keyword evidence="1" id="KW-0472">Membrane</keyword>
<dbReference type="STRING" id="1224163.B841_10180"/>
<keyword evidence="1" id="KW-1133">Transmembrane helix</keyword>
<proteinExistence type="predicted"/>
<organism evidence="2 3">
    <name type="scientific">Corynebacterium maris DSM 45190</name>
    <dbReference type="NCBI Taxonomy" id="1224163"/>
    <lineage>
        <taxon>Bacteria</taxon>
        <taxon>Bacillati</taxon>
        <taxon>Actinomycetota</taxon>
        <taxon>Actinomycetes</taxon>
        <taxon>Mycobacteriales</taxon>
        <taxon>Corynebacteriaceae</taxon>
        <taxon>Corynebacterium</taxon>
    </lineage>
</organism>
<dbReference type="EMBL" id="CP003924">
    <property type="protein sequence ID" value="AGS35508.1"/>
    <property type="molecule type" value="Genomic_DNA"/>
</dbReference>
<evidence type="ECO:0000313" key="2">
    <source>
        <dbReference type="EMBL" id="AGS35508.1"/>
    </source>
</evidence>
<dbReference type="KEGG" id="cmd:B841_10180"/>
<dbReference type="AlphaFoldDB" id="S5TLF3"/>
<dbReference type="RefSeq" id="WP_020935441.1">
    <property type="nucleotide sequence ID" value="NC_021915.1"/>
</dbReference>
<name>S5TLF3_9CORY</name>
<dbReference type="PATRIC" id="fig|1224163.3.peg.2054"/>
<evidence type="ECO:0000313" key="3">
    <source>
        <dbReference type="Proteomes" id="UP000015388"/>
    </source>
</evidence>
<protein>
    <recommendedName>
        <fullName evidence="4">Bacterial Pleckstrin homology domain-containing protein</fullName>
    </recommendedName>
</protein>
<evidence type="ECO:0008006" key="4">
    <source>
        <dbReference type="Google" id="ProtNLM"/>
    </source>
</evidence>
<reference evidence="2 3" key="1">
    <citation type="submission" date="2012-11" db="EMBL/GenBank/DDBJ databases">
        <title>The complete genome sequence of Corynebacterium maris Coryn-1 (=DSM 45190).</title>
        <authorList>
            <person name="Schaffert L."/>
            <person name="Albersmeier A."/>
            <person name="Kalinowski J."/>
            <person name="Ruckert C."/>
        </authorList>
    </citation>
    <scope>NUCLEOTIDE SEQUENCE [LARGE SCALE GENOMIC DNA]</scope>
    <source>
        <strain evidence="3">Coryn-1</strain>
    </source>
</reference>
<gene>
    <name evidence="2" type="ORF">B841_10180</name>
</gene>
<keyword evidence="1" id="KW-0812">Transmembrane</keyword>
<feature type="transmembrane region" description="Helical" evidence="1">
    <location>
        <begin position="40"/>
        <end position="60"/>
    </location>
</feature>
<sequence length="153" mass="15725">MSDEHTFIRRLNGPVLILMVMAALGIMVVAWSVIGSSPVTAIGVTVLVAAAALALGLLALRVKLTVRSDGVTVSMLGNSETIPASSITGVSRGPVTGIKEGAGLRFVGQTGRDTGYLVGGETVRIDAAAHSYLVSSDAVEDVITAIEKITARH</sequence>
<keyword evidence="3" id="KW-1185">Reference proteome</keyword>
<dbReference type="OrthoDB" id="4425299at2"/>
<dbReference type="Proteomes" id="UP000015388">
    <property type="component" value="Chromosome"/>
</dbReference>
<evidence type="ECO:0000256" key="1">
    <source>
        <dbReference type="SAM" id="Phobius"/>
    </source>
</evidence>